<evidence type="ECO:0000313" key="15">
    <source>
        <dbReference type="Proteomes" id="UP000176511"/>
    </source>
</evidence>
<dbReference type="GO" id="GO:0005829">
    <property type="term" value="C:cytosol"/>
    <property type="evidence" value="ECO:0007669"/>
    <property type="project" value="TreeGrafter"/>
</dbReference>
<dbReference type="InterPro" id="IPR016136">
    <property type="entry name" value="DNA_helicase_N/primase_C"/>
</dbReference>
<dbReference type="GO" id="GO:0006269">
    <property type="term" value="P:DNA replication, synthesis of primer"/>
    <property type="evidence" value="ECO:0007669"/>
    <property type="project" value="UniProtKB-UniRule"/>
</dbReference>
<dbReference type="CDD" id="cd00984">
    <property type="entry name" value="DnaB_C"/>
    <property type="match status" value="1"/>
</dbReference>
<name>A0A1F6DN93_9BACT</name>
<evidence type="ECO:0000313" key="14">
    <source>
        <dbReference type="EMBL" id="OGG62750.1"/>
    </source>
</evidence>
<comment type="similarity">
    <text evidence="1 12">Belongs to the helicase family. DnaB subfamily.</text>
</comment>
<dbReference type="Proteomes" id="UP000176511">
    <property type="component" value="Unassembled WGS sequence"/>
</dbReference>
<dbReference type="PANTHER" id="PTHR30153:SF2">
    <property type="entry name" value="REPLICATIVE DNA HELICASE"/>
    <property type="match status" value="1"/>
</dbReference>
<feature type="domain" description="SF4 helicase" evidence="13">
    <location>
        <begin position="184"/>
        <end position="453"/>
    </location>
</feature>
<evidence type="ECO:0000256" key="9">
    <source>
        <dbReference type="ARBA" id="ARBA00023235"/>
    </source>
</evidence>
<dbReference type="NCBIfam" id="TIGR00665">
    <property type="entry name" value="DnaB"/>
    <property type="match status" value="1"/>
</dbReference>
<dbReference type="GO" id="GO:0043139">
    <property type="term" value="F:5'-3' DNA helicase activity"/>
    <property type="evidence" value="ECO:0007669"/>
    <property type="project" value="UniProtKB-EC"/>
</dbReference>
<evidence type="ECO:0000256" key="10">
    <source>
        <dbReference type="ARBA" id="ARBA00048954"/>
    </source>
</evidence>
<accession>A0A1F6DN93</accession>
<evidence type="ECO:0000256" key="1">
    <source>
        <dbReference type="ARBA" id="ARBA00008428"/>
    </source>
</evidence>
<dbReference type="GO" id="GO:0003677">
    <property type="term" value="F:DNA binding"/>
    <property type="evidence" value="ECO:0007669"/>
    <property type="project" value="UniProtKB-UniRule"/>
</dbReference>
<keyword evidence="9" id="KW-0413">Isomerase</keyword>
<keyword evidence="4 12" id="KW-0547">Nucleotide-binding</keyword>
<dbReference type="STRING" id="1798491.A3C87_01390"/>
<dbReference type="AlphaFoldDB" id="A0A1F6DN93"/>
<keyword evidence="7 12" id="KW-0067">ATP-binding</keyword>
<dbReference type="InterPro" id="IPR036185">
    <property type="entry name" value="DNA_heli_DnaB-like_N_sf"/>
</dbReference>
<dbReference type="Gene3D" id="1.10.860.10">
    <property type="entry name" value="DNAb Helicase, Chain A"/>
    <property type="match status" value="1"/>
</dbReference>
<dbReference type="InterPro" id="IPR007693">
    <property type="entry name" value="DNA_helicase_DnaB-like_N"/>
</dbReference>
<comment type="function">
    <text evidence="12">The main replicative DNA helicase, it participates in initiation and elongation during chromosome replication. Travels ahead of the DNA replisome, separating dsDNA into templates for DNA synthesis. A processive ATP-dependent 5'-3' DNA helicase it has DNA-dependent ATPase activity.</text>
</comment>
<dbReference type="GO" id="GO:0016887">
    <property type="term" value="F:ATP hydrolysis activity"/>
    <property type="evidence" value="ECO:0007669"/>
    <property type="project" value="RHEA"/>
</dbReference>
<dbReference type="FunFam" id="1.10.860.10:FF:000001">
    <property type="entry name" value="Replicative DNA helicase"/>
    <property type="match status" value="1"/>
</dbReference>
<evidence type="ECO:0000256" key="6">
    <source>
        <dbReference type="ARBA" id="ARBA00022806"/>
    </source>
</evidence>
<proteinExistence type="inferred from homology"/>
<dbReference type="GO" id="GO:1990077">
    <property type="term" value="C:primosome complex"/>
    <property type="evidence" value="ECO:0007669"/>
    <property type="project" value="UniProtKB-UniRule"/>
</dbReference>
<dbReference type="Pfam" id="PF00772">
    <property type="entry name" value="DnaB"/>
    <property type="match status" value="1"/>
</dbReference>
<dbReference type="SUPFAM" id="SSF48024">
    <property type="entry name" value="N-terminal domain of DnaB helicase"/>
    <property type="match status" value="1"/>
</dbReference>
<reference evidence="14 15" key="1">
    <citation type="journal article" date="2016" name="Nat. Commun.">
        <title>Thousands of microbial genomes shed light on interconnected biogeochemical processes in an aquifer system.</title>
        <authorList>
            <person name="Anantharaman K."/>
            <person name="Brown C.T."/>
            <person name="Hug L.A."/>
            <person name="Sharon I."/>
            <person name="Castelle C.J."/>
            <person name="Probst A.J."/>
            <person name="Thomas B.C."/>
            <person name="Singh A."/>
            <person name="Wilkins M.J."/>
            <person name="Karaoz U."/>
            <person name="Brodie E.L."/>
            <person name="Williams K.H."/>
            <person name="Hubbard S.S."/>
            <person name="Banfield J.F."/>
        </authorList>
    </citation>
    <scope>NUCLEOTIDE SEQUENCE [LARGE SCALE GENOMIC DNA]</scope>
</reference>
<keyword evidence="5 12" id="KW-0378">Hydrolase</keyword>
<dbReference type="GO" id="GO:0005524">
    <property type="term" value="F:ATP binding"/>
    <property type="evidence" value="ECO:0007669"/>
    <property type="project" value="UniProtKB-UniRule"/>
</dbReference>
<evidence type="ECO:0000256" key="2">
    <source>
        <dbReference type="ARBA" id="ARBA00022515"/>
    </source>
</evidence>
<dbReference type="PROSITE" id="PS51199">
    <property type="entry name" value="SF4_HELICASE"/>
    <property type="match status" value="1"/>
</dbReference>
<dbReference type="InterPro" id="IPR007692">
    <property type="entry name" value="DNA_helicase_DnaB"/>
</dbReference>
<evidence type="ECO:0000256" key="3">
    <source>
        <dbReference type="ARBA" id="ARBA00022705"/>
    </source>
</evidence>
<dbReference type="InterPro" id="IPR027417">
    <property type="entry name" value="P-loop_NTPase"/>
</dbReference>
<evidence type="ECO:0000259" key="13">
    <source>
        <dbReference type="PROSITE" id="PS51199"/>
    </source>
</evidence>
<evidence type="ECO:0000256" key="8">
    <source>
        <dbReference type="ARBA" id="ARBA00023125"/>
    </source>
</evidence>
<sequence length="473" mass="51582">MPSNDAGSERLRKSPSNLDAERALLGAILLTPESIHDVSANIKPESFYADKHREIFRAIMEVFLKGDPIDTVAITAKLKANGQLDRIGGVNYIADLTAAVPAAANAMYYAQLVSDKSVLRGLIRAAHSIADLGYQDPENVEHVMDHAEKAIFEVTNAPTQAKFQTITSTLTDVWNKFEALNAAGGAMLRGVPSGFTALDTLLAGFQPSDLIILAARPAMGKTTFAMDVARNAAVQHGKHVGIFSLEMAASQLGERMLASESGVDSWKLRTGKLSNDEEYARVQEAISRLAEASIHIDDQPGTNILKMRSSARRLKNEFGLDLLVVDYLQLMSPVATKASDSMTQQVTEISRSLKILARELNVPIIALSQLSRAVEQRGGKPRLSDLRDSGSIEQDADVVMFIHREDKMHKDKPAERPNIAEILVEKHRHGAVGSCELFFDGAHVRFLNLDNNQGHQAPSGGEAYGDYAQVDDF</sequence>
<keyword evidence="8 12" id="KW-0238">DNA-binding</keyword>
<dbReference type="SUPFAM" id="SSF52540">
    <property type="entry name" value="P-loop containing nucleoside triphosphate hydrolases"/>
    <property type="match status" value="1"/>
</dbReference>
<protein>
    <recommendedName>
        <fullName evidence="11 12">Replicative DNA helicase</fullName>
        <ecNumber evidence="11 12">5.6.2.3</ecNumber>
    </recommendedName>
</protein>
<organism evidence="14 15">
    <name type="scientific">Candidatus Kaiserbacteria bacterium RIFCSPHIGHO2_02_FULL_49_34</name>
    <dbReference type="NCBI Taxonomy" id="1798491"/>
    <lineage>
        <taxon>Bacteria</taxon>
        <taxon>Candidatus Kaiseribacteriota</taxon>
    </lineage>
</organism>
<keyword evidence="6 12" id="KW-0347">Helicase</keyword>
<comment type="caution">
    <text evidence="14">The sequence shown here is derived from an EMBL/GenBank/DDBJ whole genome shotgun (WGS) entry which is preliminary data.</text>
</comment>
<evidence type="ECO:0000256" key="7">
    <source>
        <dbReference type="ARBA" id="ARBA00022840"/>
    </source>
</evidence>
<evidence type="ECO:0000256" key="4">
    <source>
        <dbReference type="ARBA" id="ARBA00022741"/>
    </source>
</evidence>
<gene>
    <name evidence="14" type="ORF">A3C87_01390</name>
</gene>
<comment type="catalytic activity">
    <reaction evidence="10 12">
        <text>ATP + H2O = ADP + phosphate + H(+)</text>
        <dbReference type="Rhea" id="RHEA:13065"/>
        <dbReference type="ChEBI" id="CHEBI:15377"/>
        <dbReference type="ChEBI" id="CHEBI:15378"/>
        <dbReference type="ChEBI" id="CHEBI:30616"/>
        <dbReference type="ChEBI" id="CHEBI:43474"/>
        <dbReference type="ChEBI" id="CHEBI:456216"/>
        <dbReference type="EC" id="5.6.2.3"/>
    </reaction>
</comment>
<evidence type="ECO:0000256" key="11">
    <source>
        <dbReference type="NCBIfam" id="TIGR00665"/>
    </source>
</evidence>
<evidence type="ECO:0000256" key="5">
    <source>
        <dbReference type="ARBA" id="ARBA00022801"/>
    </source>
</evidence>
<keyword evidence="2 12" id="KW-0639">Primosome</keyword>
<dbReference type="PANTHER" id="PTHR30153">
    <property type="entry name" value="REPLICATIVE DNA HELICASE DNAB"/>
    <property type="match status" value="1"/>
</dbReference>
<evidence type="ECO:0000256" key="12">
    <source>
        <dbReference type="RuleBase" id="RU362085"/>
    </source>
</evidence>
<dbReference type="Gene3D" id="3.40.50.300">
    <property type="entry name" value="P-loop containing nucleotide triphosphate hydrolases"/>
    <property type="match status" value="1"/>
</dbReference>
<dbReference type="InterPro" id="IPR007694">
    <property type="entry name" value="DNA_helicase_DnaB-like_C"/>
</dbReference>
<dbReference type="EMBL" id="MFLE01000001">
    <property type="protein sequence ID" value="OGG62750.1"/>
    <property type="molecule type" value="Genomic_DNA"/>
</dbReference>
<dbReference type="EC" id="5.6.2.3" evidence="11 12"/>
<dbReference type="Pfam" id="PF03796">
    <property type="entry name" value="DnaB_C"/>
    <property type="match status" value="1"/>
</dbReference>
<keyword evidence="3 12" id="KW-0235">DNA replication</keyword>